<protein>
    <submittedName>
        <fullName evidence="8">uncharacterized protein LOC107414721 isoform X1</fullName>
    </submittedName>
</protein>
<proteinExistence type="predicted"/>
<dbReference type="SUPFAM" id="SSF57903">
    <property type="entry name" value="FYVE/PHD zinc finger"/>
    <property type="match status" value="1"/>
</dbReference>
<dbReference type="PANTHER" id="PTHR33304">
    <property type="match status" value="1"/>
</dbReference>
<feature type="compositionally biased region" description="Polar residues" evidence="6">
    <location>
        <begin position="759"/>
        <end position="771"/>
    </location>
</feature>
<keyword evidence="3" id="KW-0862">Zinc</keyword>
<feature type="compositionally biased region" description="Polar residues" evidence="6">
    <location>
        <begin position="828"/>
        <end position="841"/>
    </location>
</feature>
<feature type="compositionally biased region" description="Low complexity" evidence="6">
    <location>
        <begin position="666"/>
        <end position="676"/>
    </location>
</feature>
<sequence>MLHKRKERTVEELYSATDVVMQPKITPVLRGSYRMQGPVDETDHDTQTNMVSFQSENKFDNCSMSRKVHMRGESGACNVCAAPCSSCMHFSRAIMGSKTDEYSDENCRVNIGSQYSVNGGDTSSSFKSKTCDSLQHTTSETSNLISVNSSHDSLSENADSKATLRSSNVADTLEVEMLPKLSSGGTTEEVELSPKPLCDIYSGAFTNKYEDPKGVEAHDDNISCVSRVNDAYASASNASRSVDRKNLSCSSASVSSLGPEESRKAHELVLSEVPPSKDVGAGISSPKEKKPSSYIQGKLPEGSLGHVDSSLVKDALADVVSDHKTVACKVTDPKKICLKAETGNINDDGTPTNEVLKCSDQGQGEQEEKSSELGIGEPHLPSMSGDESDESDIVEHDVKVCDICGDAGREDMLAICSRCSDGAEHTYCMRKMLKSVPRGNWLCEECKFAEESSSQKQETEGKRMNKVSSSTHFSGKRIAENVEVAPAAKRQALEMSMGSPKASSPNRMGVLSRESSFKNLDKERVRSAQQTCLGNQSTNDMLETSRSSTAGPRLQTPKGTLLKSNSFNAGNSKPKVKLVDEVVPQKQKGAKEHTSLDIKERPSRMISKSMSFKSVNSSRSNVSDSKVKIISPKFSNVVDLKGLKQAKERNAFERKNLSKLDRPPVSSTTASSTASTLKADQASRVESSLVSHVSNNRDLKVVQCEGKPNISTKSTSNLARKTLETPIMSSVGASSTICGSATEQKLNQVSSKDEILPTYSSAIDKPSNNFDGTPPDGLPRLQETINQADKARESSVRPRPSAPVSPKGIFCQRCKEIGHAAELCTTGSPQASGNDALTARSSSREEMHRGSKLKDALYAAMLRKPEIYRNKRVLDQSDEFSPSNTDLNSEIACQDQVFVSNKLKNNILHEGSQEKKAITESSGSDSCTHSTVNNMMQDALPMTDVVFSSKVGDLDAAVPSVGKPMVKDFLGHASATLAFLSKFSPIPEYEYIWQGCFEVHRSGNILDLYGGIQAHLSTCASPRVLEMLHKFPQKLFLNEVPRMSTWPMQFHDGGAKEDNIALYFFAKDLESYERKYKSLLDGMIKNDLALKGNVEGVELLIFPSNQLPEKSQRWNMLFFLWGVFRTRRMHGPDSSKNVNIPSLDGISVEKHTPTAVMTLSENLCSPKRIDEESSSCGRNSNMFLTSNVPAQICAKVTVDCDEQKASPELTCLGLKANSVLKDSQLVSKSTSGVRLSEEMRCTSPSLQEVGLPKHGMGADVRPSLPAIGTHGSNMGEKMQLDRNYTSSLKTPLSNQEVVGVSGNVYEEKFSDSLGVSGSVGDMMPLDGVKRDGDQYKLEREVKEEDEHVNAEAALARDPMTKAVNCYQPSQRKRPHIDLMDTAPPASDLASQKMPWNGVNNMPIDGASIGKKPKTGSINMYEYSGRNSLGDGISSQGNDLGPCSLVEEKRCVESCDEKVIPEDFGTTERFFFPVDSRHVKVGDSFASRRSFSTGNEERSHDGFPNLELALGAETKPQNKGILPFFVGVVDKKNNQDKPPDKLIDDKEDDVSASLSLSLSFPFPDKEQPVKPVSKSEQLRAERRHVNTSLLLFGGFPEK</sequence>
<name>A0A6P3ZI20_ZIZJJ</name>
<evidence type="ECO:0000313" key="8">
    <source>
        <dbReference type="RefSeq" id="XP_015878372.1"/>
    </source>
</evidence>
<keyword evidence="1" id="KW-0479">Metal-binding</keyword>
<dbReference type="GO" id="GO:0008270">
    <property type="term" value="F:zinc ion binding"/>
    <property type="evidence" value="ECO:0007669"/>
    <property type="project" value="UniProtKB-KW"/>
</dbReference>
<dbReference type="GO" id="GO:0140566">
    <property type="term" value="F:histone reader activity"/>
    <property type="evidence" value="ECO:0007669"/>
    <property type="project" value="InterPro"/>
</dbReference>
<feature type="compositionally biased region" description="Basic and acidic residues" evidence="6">
    <location>
        <begin position="515"/>
        <end position="526"/>
    </location>
</feature>
<keyword evidence="5" id="KW-0804">Transcription</keyword>
<evidence type="ECO:0000256" key="6">
    <source>
        <dbReference type="SAM" id="MobiDB-lite"/>
    </source>
</evidence>
<evidence type="ECO:0000259" key="7">
    <source>
        <dbReference type="SMART" id="SM00249"/>
    </source>
</evidence>
<feature type="region of interest" description="Disordered" evidence="6">
    <location>
        <begin position="494"/>
        <end position="569"/>
    </location>
</feature>
<gene>
    <name evidence="8" type="primary">LOC107414721</name>
</gene>
<dbReference type="InterPro" id="IPR011011">
    <property type="entry name" value="Znf_FYVE_PHD"/>
</dbReference>
<keyword evidence="4" id="KW-0805">Transcription regulation</keyword>
<accession>A0A6P3ZI20</accession>
<dbReference type="InterPro" id="IPR056280">
    <property type="entry name" value="AIPP2-like_SPOC"/>
</dbReference>
<feature type="compositionally biased region" description="Basic and acidic residues" evidence="6">
    <location>
        <begin position="842"/>
        <end position="851"/>
    </location>
</feature>
<dbReference type="GO" id="GO:0034244">
    <property type="term" value="P:negative regulation of transcription elongation by RNA polymerase II"/>
    <property type="evidence" value="ECO:0007669"/>
    <property type="project" value="InterPro"/>
</dbReference>
<feature type="compositionally biased region" description="Polar residues" evidence="6">
    <location>
        <begin position="527"/>
        <end position="550"/>
    </location>
</feature>
<feature type="region of interest" description="Disordered" evidence="6">
    <location>
        <begin position="348"/>
        <end position="392"/>
    </location>
</feature>
<feature type="region of interest" description="Disordered" evidence="6">
    <location>
        <begin position="250"/>
        <end position="303"/>
    </location>
</feature>
<keyword evidence="2" id="KW-0863">Zinc-finger</keyword>
<evidence type="ECO:0000256" key="3">
    <source>
        <dbReference type="ARBA" id="ARBA00022833"/>
    </source>
</evidence>
<evidence type="ECO:0000256" key="5">
    <source>
        <dbReference type="ARBA" id="ARBA00023163"/>
    </source>
</evidence>
<dbReference type="Gene3D" id="3.30.40.10">
    <property type="entry name" value="Zinc/RING finger domain, C3HC4 (zinc finger)"/>
    <property type="match status" value="1"/>
</dbReference>
<dbReference type="InterPro" id="IPR013083">
    <property type="entry name" value="Znf_RING/FYVE/PHD"/>
</dbReference>
<dbReference type="PANTHER" id="PTHR33304:SF9">
    <property type="entry name" value="RING_FYVE_PHD ZINC FINGER SUPERFAMILY PROTEIN"/>
    <property type="match status" value="1"/>
</dbReference>
<feature type="region of interest" description="Disordered" evidence="6">
    <location>
        <begin position="759"/>
        <end position="781"/>
    </location>
</feature>
<feature type="region of interest" description="Disordered" evidence="6">
    <location>
        <begin position="452"/>
        <end position="482"/>
    </location>
</feature>
<evidence type="ECO:0000256" key="4">
    <source>
        <dbReference type="ARBA" id="ARBA00023015"/>
    </source>
</evidence>
<organism evidence="8">
    <name type="scientific">Ziziphus jujuba</name>
    <name type="common">Chinese jujube</name>
    <name type="synonym">Ziziphus sativa</name>
    <dbReference type="NCBI Taxonomy" id="326968"/>
    <lineage>
        <taxon>Eukaryota</taxon>
        <taxon>Viridiplantae</taxon>
        <taxon>Streptophyta</taxon>
        <taxon>Embryophyta</taxon>
        <taxon>Tracheophyta</taxon>
        <taxon>Spermatophyta</taxon>
        <taxon>Magnoliopsida</taxon>
        <taxon>eudicotyledons</taxon>
        <taxon>Gunneridae</taxon>
        <taxon>Pentapetalae</taxon>
        <taxon>rosids</taxon>
        <taxon>fabids</taxon>
        <taxon>Rosales</taxon>
        <taxon>Rhamnaceae</taxon>
        <taxon>Paliureae</taxon>
        <taxon>Ziziphus</taxon>
    </lineage>
</organism>
<feature type="region of interest" description="Disordered" evidence="6">
    <location>
        <begin position="654"/>
        <end position="683"/>
    </location>
</feature>
<dbReference type="RefSeq" id="XP_015878372.1">
    <property type="nucleotide sequence ID" value="XM_016022886.2"/>
</dbReference>
<dbReference type="SMART" id="SM00249">
    <property type="entry name" value="PHD"/>
    <property type="match status" value="1"/>
</dbReference>
<evidence type="ECO:0000256" key="2">
    <source>
        <dbReference type="ARBA" id="ARBA00022771"/>
    </source>
</evidence>
<evidence type="ECO:0000256" key="1">
    <source>
        <dbReference type="ARBA" id="ARBA00022723"/>
    </source>
</evidence>
<dbReference type="Pfam" id="PF23121">
    <property type="entry name" value="SPOC_AIPP2"/>
    <property type="match status" value="1"/>
</dbReference>
<feature type="region of interest" description="Disordered" evidence="6">
    <location>
        <begin position="828"/>
        <end position="851"/>
    </location>
</feature>
<feature type="compositionally biased region" description="Polar residues" evidence="6">
    <location>
        <begin position="142"/>
        <end position="157"/>
    </location>
</feature>
<feature type="domain" description="Zinc finger PHD-type" evidence="7">
    <location>
        <begin position="400"/>
        <end position="447"/>
    </location>
</feature>
<feature type="compositionally biased region" description="Basic and acidic residues" evidence="6">
    <location>
        <begin position="260"/>
        <end position="269"/>
    </location>
</feature>
<feature type="region of interest" description="Disordered" evidence="6">
    <location>
        <begin position="142"/>
        <end position="163"/>
    </location>
</feature>
<reference evidence="8" key="1">
    <citation type="submission" date="2022-04" db="UniProtKB">
        <authorList>
            <consortium name="RefSeq"/>
        </authorList>
    </citation>
    <scope>IDENTIFICATION</scope>
    <source>
        <tissue evidence="8">In vitro plantlets</tissue>
    </source>
</reference>
<dbReference type="InterPro" id="IPR049914">
    <property type="entry name" value="PHD1-3/5-6"/>
</dbReference>
<dbReference type="InterPro" id="IPR001965">
    <property type="entry name" value="Znf_PHD"/>
</dbReference>